<dbReference type="SUPFAM" id="SSF51395">
    <property type="entry name" value="FMN-linked oxidoreductases"/>
    <property type="match status" value="1"/>
</dbReference>
<dbReference type="SUPFAM" id="SSF55550">
    <property type="entry name" value="SH2 domain"/>
    <property type="match status" value="1"/>
</dbReference>
<evidence type="ECO:0000259" key="10">
    <source>
        <dbReference type="PROSITE" id="PS50002"/>
    </source>
</evidence>
<accession>A0A7R9LUD3</accession>
<evidence type="ECO:0000256" key="1">
    <source>
        <dbReference type="ARBA" id="ARBA00001917"/>
    </source>
</evidence>
<dbReference type="InterPro" id="IPR013785">
    <property type="entry name" value="Aldolase_TIM"/>
</dbReference>
<evidence type="ECO:0000256" key="5">
    <source>
        <dbReference type="ARBA" id="ARBA00022857"/>
    </source>
</evidence>
<evidence type="ECO:0000256" key="8">
    <source>
        <dbReference type="PROSITE-ProRule" id="PRU00192"/>
    </source>
</evidence>
<dbReference type="GO" id="GO:0010181">
    <property type="term" value="F:FMN binding"/>
    <property type="evidence" value="ECO:0007669"/>
    <property type="project" value="InterPro"/>
</dbReference>
<keyword evidence="7" id="KW-0727">SH2 domain</keyword>
<dbReference type="Gene3D" id="2.30.30.40">
    <property type="entry name" value="SH3 Domains"/>
    <property type="match status" value="1"/>
</dbReference>
<keyword evidence="5" id="KW-0521">NADP</keyword>
<dbReference type="Pfam" id="PF00724">
    <property type="entry name" value="Oxidored_FMN"/>
    <property type="match status" value="1"/>
</dbReference>
<evidence type="ECO:0000256" key="6">
    <source>
        <dbReference type="ARBA" id="ARBA00023002"/>
    </source>
</evidence>
<dbReference type="Pfam" id="PF00017">
    <property type="entry name" value="SH2"/>
    <property type="match status" value="1"/>
</dbReference>
<dbReference type="InterPro" id="IPR036860">
    <property type="entry name" value="SH2_dom_sf"/>
</dbReference>
<dbReference type="EMBL" id="OC917799">
    <property type="protein sequence ID" value="CAD7648023.1"/>
    <property type="molecule type" value="Genomic_DNA"/>
</dbReference>
<proteinExistence type="predicted"/>
<dbReference type="AlphaFoldDB" id="A0A7R9LUD3"/>
<dbReference type="Pfam" id="PF00018">
    <property type="entry name" value="SH3_1"/>
    <property type="match status" value="1"/>
</dbReference>
<evidence type="ECO:0000256" key="2">
    <source>
        <dbReference type="ARBA" id="ARBA00022443"/>
    </source>
</evidence>
<evidence type="ECO:0000256" key="7">
    <source>
        <dbReference type="PROSITE-ProRule" id="PRU00191"/>
    </source>
</evidence>
<feature type="domain" description="SH3" evidence="10">
    <location>
        <begin position="5"/>
        <end position="65"/>
    </location>
</feature>
<protein>
    <recommendedName>
        <fullName evidence="13">SH2 domain-containing protein</fullName>
    </recommendedName>
</protein>
<dbReference type="OrthoDB" id="1663137at2759"/>
<sequence length="471" mass="52676">MSYIIIDRIVIARHNYIPIDSHTDLPLEKAEEYVILDSTGEWWTARDKYGHIGLIPSNYVEEKLIISSDSLTKYEWFSPHLDRDQSETILRADNRDGAFLVRLSATEEKCFTISLLVKNGNHSEIKHYLIQRSNEGSYFIRQQEFFSSVEELITFHRQSRGHLATKLKYVPKANINNLVNDLRNLHITKVHYGSFATGGAGLVMIEGNSVEKRGRVTAGCAGIWSDHQIEPWRRITKFLKSEGSVPAIQLAHAGRKACTQPVVNTSIADEDGGWPTIGPSAVPFSKSLWKVPKEATIEDIEELEESFVSAAKRAVEAGFEVLELHFAHGYLVSSFLSPLTNQRTDKYGGSLENRMRFGLEIASKVRKSIPEDIPIGVRISVTDYADNGWDIKQSIDFAKELKKIGIDFIDCSSGGVVSYVDYNFLNTNVVQLKGAQSIQKEVGIATAAVGKITDPHFAEKILQENGATLIF</sequence>
<evidence type="ECO:0000313" key="12">
    <source>
        <dbReference type="Proteomes" id="UP000728032"/>
    </source>
</evidence>
<organism evidence="11">
    <name type="scientific">Oppiella nova</name>
    <dbReference type="NCBI Taxonomy" id="334625"/>
    <lineage>
        <taxon>Eukaryota</taxon>
        <taxon>Metazoa</taxon>
        <taxon>Ecdysozoa</taxon>
        <taxon>Arthropoda</taxon>
        <taxon>Chelicerata</taxon>
        <taxon>Arachnida</taxon>
        <taxon>Acari</taxon>
        <taxon>Acariformes</taxon>
        <taxon>Sarcoptiformes</taxon>
        <taxon>Oribatida</taxon>
        <taxon>Brachypylina</taxon>
        <taxon>Oppioidea</taxon>
        <taxon>Oppiidae</taxon>
        <taxon>Oppiella</taxon>
    </lineage>
</organism>
<dbReference type="PROSITE" id="PS50001">
    <property type="entry name" value="SH2"/>
    <property type="match status" value="1"/>
</dbReference>
<feature type="domain" description="SH2" evidence="9">
    <location>
        <begin position="76"/>
        <end position="171"/>
    </location>
</feature>
<gene>
    <name evidence="11" type="ORF">ONB1V03_LOCUS6553</name>
</gene>
<feature type="non-terminal residue" evidence="11">
    <location>
        <position position="1"/>
    </location>
</feature>
<dbReference type="Gene3D" id="3.20.20.70">
    <property type="entry name" value="Aldolase class I"/>
    <property type="match status" value="1"/>
</dbReference>
<evidence type="ECO:0000256" key="3">
    <source>
        <dbReference type="ARBA" id="ARBA00022630"/>
    </source>
</evidence>
<dbReference type="PROSITE" id="PS50002">
    <property type="entry name" value="SH3"/>
    <property type="match status" value="1"/>
</dbReference>
<keyword evidence="4" id="KW-0288">FMN</keyword>
<dbReference type="GO" id="GO:0003959">
    <property type="term" value="F:NADPH dehydrogenase activity"/>
    <property type="evidence" value="ECO:0007669"/>
    <property type="project" value="InterPro"/>
</dbReference>
<keyword evidence="12" id="KW-1185">Reference proteome</keyword>
<dbReference type="InterPro" id="IPR000980">
    <property type="entry name" value="SH2"/>
</dbReference>
<reference evidence="11" key="1">
    <citation type="submission" date="2020-11" db="EMBL/GenBank/DDBJ databases">
        <authorList>
            <person name="Tran Van P."/>
        </authorList>
    </citation>
    <scope>NUCLEOTIDE SEQUENCE</scope>
</reference>
<dbReference type="SMART" id="SM00252">
    <property type="entry name" value="SH2"/>
    <property type="match status" value="1"/>
</dbReference>
<dbReference type="Proteomes" id="UP000728032">
    <property type="component" value="Unassembled WGS sequence"/>
</dbReference>
<keyword evidence="3" id="KW-0285">Flavoprotein</keyword>
<dbReference type="PANTHER" id="PTHR43303">
    <property type="entry name" value="NADPH DEHYDROGENASE C23G7.10C-RELATED"/>
    <property type="match status" value="1"/>
</dbReference>
<dbReference type="InterPro" id="IPR001452">
    <property type="entry name" value="SH3_domain"/>
</dbReference>
<comment type="cofactor">
    <cofactor evidence="1">
        <name>FMN</name>
        <dbReference type="ChEBI" id="CHEBI:58210"/>
    </cofactor>
</comment>
<dbReference type="InterPro" id="IPR044152">
    <property type="entry name" value="YqjM-like"/>
</dbReference>
<evidence type="ECO:0008006" key="13">
    <source>
        <dbReference type="Google" id="ProtNLM"/>
    </source>
</evidence>
<dbReference type="PRINTS" id="PR00401">
    <property type="entry name" value="SH2DOMAIN"/>
</dbReference>
<keyword evidence="2 8" id="KW-0728">SH3 domain</keyword>
<evidence type="ECO:0000313" key="11">
    <source>
        <dbReference type="EMBL" id="CAD7648023.1"/>
    </source>
</evidence>
<evidence type="ECO:0000256" key="4">
    <source>
        <dbReference type="ARBA" id="ARBA00022643"/>
    </source>
</evidence>
<name>A0A7R9LUD3_9ACAR</name>
<evidence type="ECO:0000259" key="9">
    <source>
        <dbReference type="PROSITE" id="PS50001"/>
    </source>
</evidence>
<keyword evidence="6" id="KW-0560">Oxidoreductase</keyword>
<dbReference type="GO" id="GO:0050661">
    <property type="term" value="F:NADP binding"/>
    <property type="evidence" value="ECO:0007669"/>
    <property type="project" value="InterPro"/>
</dbReference>
<dbReference type="EMBL" id="CAJPVJ010002974">
    <property type="protein sequence ID" value="CAG2167041.1"/>
    <property type="molecule type" value="Genomic_DNA"/>
</dbReference>
<dbReference type="Gene3D" id="3.30.505.10">
    <property type="entry name" value="SH2 domain"/>
    <property type="match status" value="1"/>
</dbReference>
<dbReference type="InterPro" id="IPR001155">
    <property type="entry name" value="OxRdtase_FMN_N"/>
</dbReference>
<dbReference type="SMART" id="SM00326">
    <property type="entry name" value="SH3"/>
    <property type="match status" value="1"/>
</dbReference>
<dbReference type="GO" id="GO:0048468">
    <property type="term" value="P:cell development"/>
    <property type="evidence" value="ECO:0007669"/>
    <property type="project" value="UniProtKB-ARBA"/>
</dbReference>
<dbReference type="PANTHER" id="PTHR43303:SF4">
    <property type="entry name" value="NADPH DEHYDROGENASE C23G7.10C-RELATED"/>
    <property type="match status" value="1"/>
</dbReference>